<evidence type="ECO:0000256" key="1">
    <source>
        <dbReference type="SAM" id="MobiDB-lite"/>
    </source>
</evidence>
<evidence type="ECO:0000313" key="2">
    <source>
        <dbReference type="EMBL" id="KAG7561913.1"/>
    </source>
</evidence>
<gene>
    <name evidence="2" type="ORF">FFLO_02642</name>
</gene>
<name>A0A8K0JNR0_9TREE</name>
<keyword evidence="3" id="KW-1185">Reference proteome</keyword>
<protein>
    <submittedName>
        <fullName evidence="2">Uncharacterized protein</fullName>
    </submittedName>
</protein>
<accession>A0A8K0JNR0</accession>
<feature type="region of interest" description="Disordered" evidence="1">
    <location>
        <begin position="209"/>
        <end position="246"/>
    </location>
</feature>
<proteinExistence type="predicted"/>
<comment type="caution">
    <text evidence="2">The sequence shown here is derived from an EMBL/GenBank/DDBJ whole genome shotgun (WGS) entry which is preliminary data.</text>
</comment>
<dbReference type="Proteomes" id="UP000812966">
    <property type="component" value="Unassembled WGS sequence"/>
</dbReference>
<evidence type="ECO:0000313" key="3">
    <source>
        <dbReference type="Proteomes" id="UP000812966"/>
    </source>
</evidence>
<sequence>MPSPPPSSAVFSVTEPVSLIDASVLFNHLDRSYLEIVGGNISLHDPEALSKLNEWTGLAESYLRDPTEETYLPVESLGEELDRLFRDKKSKNVYFPEDDISEGLEDILEALEFPKIFHAYVEGLVVENGYHGGRGQLLQSAEEHLKSMGSMERDEKKNHKEGPWLSDIDEERLANALAMSGVGSVQLEFEAHRNLVAWIYAWHQEHPKVDEGEKVKRKRDENGLGDEVPPKEKKFVFRQRQPDNPA</sequence>
<reference evidence="2" key="1">
    <citation type="submission" date="2020-04" db="EMBL/GenBank/DDBJ databases">
        <title>Analysis of mating type loci in Filobasidium floriforme.</title>
        <authorList>
            <person name="Nowrousian M."/>
        </authorList>
    </citation>
    <scope>NUCLEOTIDE SEQUENCE</scope>
    <source>
        <strain evidence="2">CBS 6242</strain>
    </source>
</reference>
<dbReference type="AlphaFoldDB" id="A0A8K0JNR0"/>
<dbReference type="EMBL" id="JABELV010000043">
    <property type="protein sequence ID" value="KAG7561913.1"/>
    <property type="molecule type" value="Genomic_DNA"/>
</dbReference>
<feature type="compositionally biased region" description="Basic and acidic residues" evidence="1">
    <location>
        <begin position="209"/>
        <end position="235"/>
    </location>
</feature>
<organism evidence="2 3">
    <name type="scientific">Filobasidium floriforme</name>
    <dbReference type="NCBI Taxonomy" id="5210"/>
    <lineage>
        <taxon>Eukaryota</taxon>
        <taxon>Fungi</taxon>
        <taxon>Dikarya</taxon>
        <taxon>Basidiomycota</taxon>
        <taxon>Agaricomycotina</taxon>
        <taxon>Tremellomycetes</taxon>
        <taxon>Filobasidiales</taxon>
        <taxon>Filobasidiaceae</taxon>
        <taxon>Filobasidium</taxon>
    </lineage>
</organism>